<dbReference type="PRINTS" id="PR00123">
    <property type="entry name" value="ATPASEA"/>
</dbReference>
<feature type="transmembrane region" description="Helical" evidence="12">
    <location>
        <begin position="205"/>
        <end position="228"/>
    </location>
</feature>
<dbReference type="Pfam" id="PF00119">
    <property type="entry name" value="ATP-synt_A"/>
    <property type="match status" value="1"/>
</dbReference>
<dbReference type="EMBL" id="PISD01000030">
    <property type="protein sequence ID" value="PKG28415.1"/>
    <property type="molecule type" value="Genomic_DNA"/>
</dbReference>
<keyword evidence="8 12" id="KW-1133">Transmembrane helix</keyword>
<gene>
    <name evidence="12" type="primary">atpB</name>
    <name evidence="14" type="ORF">CWS20_14510</name>
</gene>
<feature type="transmembrane region" description="Helical" evidence="12">
    <location>
        <begin position="20"/>
        <end position="38"/>
    </location>
</feature>
<dbReference type="InterPro" id="IPR023011">
    <property type="entry name" value="ATP_synth_F0_asu_AS"/>
</dbReference>
<dbReference type="PROSITE" id="PS00449">
    <property type="entry name" value="ATPASE_A"/>
    <property type="match status" value="1"/>
</dbReference>
<dbReference type="GO" id="GO:0045259">
    <property type="term" value="C:proton-transporting ATP synthase complex"/>
    <property type="evidence" value="ECO:0007669"/>
    <property type="project" value="UniProtKB-KW"/>
</dbReference>
<keyword evidence="10 12" id="KW-0472">Membrane</keyword>
<dbReference type="Proteomes" id="UP000233343">
    <property type="component" value="Unassembled WGS sequence"/>
</dbReference>
<dbReference type="GO" id="GO:0046933">
    <property type="term" value="F:proton-transporting ATP synthase activity, rotational mechanism"/>
    <property type="evidence" value="ECO:0007669"/>
    <property type="project" value="UniProtKB-UniRule"/>
</dbReference>
<evidence type="ECO:0000256" key="4">
    <source>
        <dbReference type="ARBA" id="ARBA00022475"/>
    </source>
</evidence>
<evidence type="ECO:0000313" key="14">
    <source>
        <dbReference type="EMBL" id="PKG28415.1"/>
    </source>
</evidence>
<dbReference type="GO" id="GO:0042777">
    <property type="term" value="P:proton motive force-driven plasma membrane ATP synthesis"/>
    <property type="evidence" value="ECO:0007669"/>
    <property type="project" value="TreeGrafter"/>
</dbReference>
<comment type="caution">
    <text evidence="14">The sequence shown here is derived from an EMBL/GenBank/DDBJ whole genome shotgun (WGS) entry which is preliminary data.</text>
</comment>
<dbReference type="PANTHER" id="PTHR42823">
    <property type="entry name" value="ATP SYNTHASE SUBUNIT A, CHLOROPLASTIC"/>
    <property type="match status" value="1"/>
</dbReference>
<comment type="similarity">
    <text evidence="2 12 13">Belongs to the ATPase A chain family.</text>
</comment>
<dbReference type="InterPro" id="IPR045082">
    <property type="entry name" value="ATP_syn_F0_a_bact/chloroplast"/>
</dbReference>
<protein>
    <recommendedName>
        <fullName evidence="12 13">ATP synthase subunit a</fullName>
    </recommendedName>
    <alternativeName>
        <fullName evidence="12">ATP synthase F0 sector subunit a</fullName>
    </alternativeName>
    <alternativeName>
        <fullName evidence="12">F-ATPase subunit 6</fullName>
    </alternativeName>
</protein>
<dbReference type="FunFam" id="1.20.120.220:FF:000005">
    <property type="entry name" value="ATP synthase subunit a"/>
    <property type="match status" value="1"/>
</dbReference>
<evidence type="ECO:0000256" key="11">
    <source>
        <dbReference type="ARBA" id="ARBA00023310"/>
    </source>
</evidence>
<dbReference type="Gene3D" id="1.20.120.220">
    <property type="entry name" value="ATP synthase, F0 complex, subunit A"/>
    <property type="match status" value="1"/>
</dbReference>
<evidence type="ECO:0000256" key="13">
    <source>
        <dbReference type="RuleBase" id="RU000483"/>
    </source>
</evidence>
<feature type="transmembrane region" description="Helical" evidence="12">
    <location>
        <begin position="75"/>
        <end position="94"/>
    </location>
</feature>
<evidence type="ECO:0000256" key="3">
    <source>
        <dbReference type="ARBA" id="ARBA00022448"/>
    </source>
</evidence>
<sequence>MDHGAPLVKFMGLTFNLSNILMITVVSAIVFVIAVISTRRLAMKPTGMQNFFEWVMDFVRNIINSNMAWKDGGRFHVLGITLLLYVFISNMIGLPFAITYDHTLWWKSPTADPVVTLTLAAMVVGLSHYYGVRVNGFKEYGKGFFKPMWFLFPLKIIEEFANTLTLGLRLYGNIFAGEILLTLLAGSLATGFAGTLVAVLPTLVWQGFSVFIGSIQAFIFCMLTMVYMSHKVSQDH</sequence>
<evidence type="ECO:0000256" key="9">
    <source>
        <dbReference type="ARBA" id="ARBA00023065"/>
    </source>
</evidence>
<keyword evidence="9 12" id="KW-0406">Ion transport</keyword>
<comment type="subcellular location">
    <subcellularLocation>
        <location evidence="12 13">Cell membrane</location>
        <topology evidence="12 13">Multi-pass membrane protein</topology>
    </subcellularLocation>
    <subcellularLocation>
        <location evidence="1">Membrane</location>
        <topology evidence="1">Multi-pass membrane protein</topology>
    </subcellularLocation>
</comment>
<evidence type="ECO:0000313" key="15">
    <source>
        <dbReference type="Proteomes" id="UP000233343"/>
    </source>
</evidence>
<keyword evidence="7 12" id="KW-0375">Hydrogen ion transport</keyword>
<keyword evidence="3 12" id="KW-0813">Transport</keyword>
<dbReference type="NCBIfam" id="NF004479">
    <property type="entry name" value="PRK05815.1-4"/>
    <property type="match status" value="1"/>
</dbReference>
<dbReference type="GO" id="GO:0005886">
    <property type="term" value="C:plasma membrane"/>
    <property type="evidence" value="ECO:0007669"/>
    <property type="project" value="UniProtKB-SubCell"/>
</dbReference>
<reference evidence="14 15" key="1">
    <citation type="journal article" date="2010" name="Int. J. Syst. Evol. Microbiol.">
        <title>Bacillus horneckiae sp. nov., isolated from a spacecraft-assembly clean room.</title>
        <authorList>
            <person name="Vaishampayan P."/>
            <person name="Probst A."/>
            <person name="Krishnamurthi S."/>
            <person name="Ghosh S."/>
            <person name="Osman S."/>
            <person name="McDowall A."/>
            <person name="Ruckmani A."/>
            <person name="Mayilraj S."/>
            <person name="Venkateswaran K."/>
        </authorList>
    </citation>
    <scope>NUCLEOTIDE SEQUENCE [LARGE SCALE GENOMIC DNA]</scope>
    <source>
        <strain evidence="15">1PO1SC</strain>
    </source>
</reference>
<proteinExistence type="inferred from homology"/>
<evidence type="ECO:0000256" key="1">
    <source>
        <dbReference type="ARBA" id="ARBA00004141"/>
    </source>
</evidence>
<feature type="transmembrane region" description="Helical" evidence="12">
    <location>
        <begin position="179"/>
        <end position="199"/>
    </location>
</feature>
<evidence type="ECO:0000256" key="5">
    <source>
        <dbReference type="ARBA" id="ARBA00022547"/>
    </source>
</evidence>
<evidence type="ECO:0000256" key="2">
    <source>
        <dbReference type="ARBA" id="ARBA00006810"/>
    </source>
</evidence>
<keyword evidence="4 12" id="KW-1003">Cell membrane</keyword>
<dbReference type="RefSeq" id="WP_066189182.1">
    <property type="nucleotide sequence ID" value="NZ_JAFDQP010000001.1"/>
</dbReference>
<evidence type="ECO:0000256" key="7">
    <source>
        <dbReference type="ARBA" id="ARBA00022781"/>
    </source>
</evidence>
<dbReference type="InterPro" id="IPR000568">
    <property type="entry name" value="ATP_synth_F0_asu"/>
</dbReference>
<accession>A0A2N0ZFY7</accession>
<dbReference type="InterPro" id="IPR035908">
    <property type="entry name" value="F0_ATP_A_sf"/>
</dbReference>
<feature type="transmembrane region" description="Helical" evidence="12">
    <location>
        <begin position="114"/>
        <end position="132"/>
    </location>
</feature>
<evidence type="ECO:0000256" key="6">
    <source>
        <dbReference type="ARBA" id="ARBA00022692"/>
    </source>
</evidence>
<comment type="function">
    <text evidence="12 13">Key component of the proton channel; it plays a direct role in the translocation of protons across the membrane.</text>
</comment>
<keyword evidence="6 12" id="KW-0812">Transmembrane</keyword>
<keyword evidence="11 12" id="KW-0066">ATP synthesis</keyword>
<dbReference type="CDD" id="cd00310">
    <property type="entry name" value="ATP-synt_Fo_a_6"/>
    <property type="match status" value="1"/>
</dbReference>
<keyword evidence="5 12" id="KW-0138">CF(0)</keyword>
<organism evidence="14 15">
    <name type="scientific">Cytobacillus horneckiae</name>
    <dbReference type="NCBI Taxonomy" id="549687"/>
    <lineage>
        <taxon>Bacteria</taxon>
        <taxon>Bacillati</taxon>
        <taxon>Bacillota</taxon>
        <taxon>Bacilli</taxon>
        <taxon>Bacillales</taxon>
        <taxon>Bacillaceae</taxon>
        <taxon>Cytobacillus</taxon>
    </lineage>
</organism>
<evidence type="ECO:0000256" key="10">
    <source>
        <dbReference type="ARBA" id="ARBA00023136"/>
    </source>
</evidence>
<name>A0A2N0ZFY7_9BACI</name>
<dbReference type="NCBIfam" id="TIGR01131">
    <property type="entry name" value="ATP_synt_6_or_A"/>
    <property type="match status" value="1"/>
</dbReference>
<dbReference type="HAMAP" id="MF_01393">
    <property type="entry name" value="ATP_synth_a_bact"/>
    <property type="match status" value="1"/>
</dbReference>
<evidence type="ECO:0000256" key="8">
    <source>
        <dbReference type="ARBA" id="ARBA00022989"/>
    </source>
</evidence>
<keyword evidence="15" id="KW-1185">Reference proteome</keyword>
<dbReference type="SUPFAM" id="SSF81336">
    <property type="entry name" value="F1F0 ATP synthase subunit A"/>
    <property type="match status" value="1"/>
</dbReference>
<dbReference type="AlphaFoldDB" id="A0A2N0ZFY7"/>
<evidence type="ECO:0000256" key="12">
    <source>
        <dbReference type="HAMAP-Rule" id="MF_01393"/>
    </source>
</evidence>
<dbReference type="PANTHER" id="PTHR42823:SF3">
    <property type="entry name" value="ATP SYNTHASE SUBUNIT A, CHLOROPLASTIC"/>
    <property type="match status" value="1"/>
</dbReference>